<dbReference type="Pfam" id="PF03481">
    <property type="entry name" value="Sua5_C"/>
    <property type="match status" value="1"/>
</dbReference>
<dbReference type="GO" id="GO:0005737">
    <property type="term" value="C:cytoplasm"/>
    <property type="evidence" value="ECO:0007669"/>
    <property type="project" value="UniProtKB-SubCell"/>
</dbReference>
<evidence type="ECO:0000256" key="11">
    <source>
        <dbReference type="ARBA" id="ARBA00029774"/>
    </source>
</evidence>
<dbReference type="Gene3D" id="3.90.870.10">
    <property type="entry name" value="DHBP synthase"/>
    <property type="match status" value="1"/>
</dbReference>
<evidence type="ECO:0000256" key="9">
    <source>
        <dbReference type="ARBA" id="ARBA00022741"/>
    </source>
</evidence>
<dbReference type="PANTHER" id="PTHR17490:SF16">
    <property type="entry name" value="THREONYLCARBAMOYL-AMP SYNTHASE"/>
    <property type="match status" value="1"/>
</dbReference>
<dbReference type="InterPro" id="IPR005145">
    <property type="entry name" value="Sua5_C"/>
</dbReference>
<dbReference type="FunFam" id="3.90.870.10:FF:000009">
    <property type="entry name" value="Threonylcarbamoyl-AMP synthase, putative"/>
    <property type="match status" value="1"/>
</dbReference>
<evidence type="ECO:0000256" key="10">
    <source>
        <dbReference type="ARBA" id="ARBA00022840"/>
    </source>
</evidence>
<dbReference type="InterPro" id="IPR006070">
    <property type="entry name" value="Sua5-like_dom"/>
</dbReference>
<dbReference type="NCBIfam" id="TIGR00057">
    <property type="entry name" value="L-threonylcarbamoyladenylate synthase"/>
    <property type="match status" value="1"/>
</dbReference>
<keyword evidence="8" id="KW-0548">Nucleotidyltransferase</keyword>
<dbReference type="InterPro" id="IPR050156">
    <property type="entry name" value="TC-AMP_synthase_SUA5"/>
</dbReference>
<feature type="domain" description="YrdC-like" evidence="13">
    <location>
        <begin position="5"/>
        <end position="191"/>
    </location>
</feature>
<dbReference type="EMBL" id="CAFBNL010000037">
    <property type="protein sequence ID" value="CAB4952903.1"/>
    <property type="molecule type" value="Genomic_DNA"/>
</dbReference>
<comment type="catalytic activity">
    <reaction evidence="12">
        <text>L-threonine + hydrogencarbonate + ATP = L-threonylcarbamoyladenylate + diphosphate + H2O</text>
        <dbReference type="Rhea" id="RHEA:36407"/>
        <dbReference type="ChEBI" id="CHEBI:15377"/>
        <dbReference type="ChEBI" id="CHEBI:17544"/>
        <dbReference type="ChEBI" id="CHEBI:30616"/>
        <dbReference type="ChEBI" id="CHEBI:33019"/>
        <dbReference type="ChEBI" id="CHEBI:57926"/>
        <dbReference type="ChEBI" id="CHEBI:73682"/>
        <dbReference type="EC" id="2.7.7.87"/>
    </reaction>
</comment>
<evidence type="ECO:0000313" key="14">
    <source>
        <dbReference type="EMBL" id="CAB4952903.1"/>
    </source>
</evidence>
<evidence type="ECO:0000256" key="7">
    <source>
        <dbReference type="ARBA" id="ARBA00022694"/>
    </source>
</evidence>
<dbReference type="SUPFAM" id="SSF55821">
    <property type="entry name" value="YrdC/RibB"/>
    <property type="match status" value="1"/>
</dbReference>
<sequence length="320" mass="33492">MPADAESVTLAAKALRAGEIVAFATETVYGLGADASNEEAVAKVFKVKGRPGDHPLIVHLLTVDEIDDWAVEISEEARDLAYAFWPGPLTIVFKRSSKASDSVTGGLETVALRVPSHPVARALLTEFGGAIAAPSANRFGRVSPTSAEAVCEDLGDDIEIVLDGGPSRVGLESTIIDCSGDEITVLRPGGVTLDRIDEVLGYAVSVGGETRAPGTLEAHYAPNARVEIVTARDAPQIARDHLENGRKVALLAPPPVPIGLPTAVGVLEPPETDEEYARVLYDRLRAADHHGIDVVLAVLPVGSGIGVAVVDRLTRAAATK</sequence>
<dbReference type="Pfam" id="PF01300">
    <property type="entry name" value="Sua5_yciO_yrdC"/>
    <property type="match status" value="1"/>
</dbReference>
<evidence type="ECO:0000256" key="3">
    <source>
        <dbReference type="ARBA" id="ARBA00012584"/>
    </source>
</evidence>
<dbReference type="AlphaFoldDB" id="A0A6J7KDD4"/>
<dbReference type="EC" id="2.7.7.87" evidence="3"/>
<dbReference type="PROSITE" id="PS51163">
    <property type="entry name" value="YRDC"/>
    <property type="match status" value="1"/>
</dbReference>
<dbReference type="InterPro" id="IPR038385">
    <property type="entry name" value="Sua5/YwlC_C"/>
</dbReference>
<evidence type="ECO:0000256" key="5">
    <source>
        <dbReference type="ARBA" id="ARBA00022490"/>
    </source>
</evidence>
<reference evidence="14" key="1">
    <citation type="submission" date="2020-05" db="EMBL/GenBank/DDBJ databases">
        <authorList>
            <person name="Chiriac C."/>
            <person name="Salcher M."/>
            <person name="Ghai R."/>
            <person name="Kavagutti S V."/>
        </authorList>
    </citation>
    <scope>NUCLEOTIDE SEQUENCE</scope>
</reference>
<dbReference type="Gene3D" id="3.40.50.11030">
    <property type="entry name" value="Threonylcarbamoyl-AMP synthase, C-terminal domain"/>
    <property type="match status" value="1"/>
</dbReference>
<evidence type="ECO:0000256" key="8">
    <source>
        <dbReference type="ARBA" id="ARBA00022695"/>
    </source>
</evidence>
<comment type="subcellular location">
    <subcellularLocation>
        <location evidence="1">Cytoplasm</location>
    </subcellularLocation>
</comment>
<name>A0A6J7KDD4_9ZZZZ</name>
<protein>
    <recommendedName>
        <fullName evidence="4">Threonylcarbamoyl-AMP synthase</fullName>
        <ecNumber evidence="3">2.7.7.87</ecNumber>
    </recommendedName>
    <alternativeName>
        <fullName evidence="11">L-threonylcarbamoyladenylate synthase</fullName>
    </alternativeName>
</protein>
<dbReference type="GO" id="GO:0061710">
    <property type="term" value="F:L-threonylcarbamoyladenylate synthase"/>
    <property type="evidence" value="ECO:0007669"/>
    <property type="project" value="UniProtKB-EC"/>
</dbReference>
<dbReference type="GO" id="GO:0003725">
    <property type="term" value="F:double-stranded RNA binding"/>
    <property type="evidence" value="ECO:0007669"/>
    <property type="project" value="InterPro"/>
</dbReference>
<keyword evidence="5" id="KW-0963">Cytoplasm</keyword>
<evidence type="ECO:0000256" key="2">
    <source>
        <dbReference type="ARBA" id="ARBA00007663"/>
    </source>
</evidence>
<dbReference type="InterPro" id="IPR017945">
    <property type="entry name" value="DHBP_synth_RibB-like_a/b_dom"/>
</dbReference>
<keyword evidence="9" id="KW-0547">Nucleotide-binding</keyword>
<keyword evidence="10" id="KW-0067">ATP-binding</keyword>
<dbReference type="GO" id="GO:0000049">
    <property type="term" value="F:tRNA binding"/>
    <property type="evidence" value="ECO:0007669"/>
    <property type="project" value="TreeGrafter"/>
</dbReference>
<dbReference type="GO" id="GO:0005524">
    <property type="term" value="F:ATP binding"/>
    <property type="evidence" value="ECO:0007669"/>
    <property type="project" value="UniProtKB-KW"/>
</dbReference>
<evidence type="ECO:0000256" key="12">
    <source>
        <dbReference type="ARBA" id="ARBA00048366"/>
    </source>
</evidence>
<dbReference type="PIRSF" id="PIRSF004930">
    <property type="entry name" value="Tln_factor_SUA5"/>
    <property type="match status" value="1"/>
</dbReference>
<evidence type="ECO:0000256" key="6">
    <source>
        <dbReference type="ARBA" id="ARBA00022679"/>
    </source>
</evidence>
<dbReference type="GO" id="GO:0008033">
    <property type="term" value="P:tRNA processing"/>
    <property type="evidence" value="ECO:0007669"/>
    <property type="project" value="UniProtKB-KW"/>
</dbReference>
<accession>A0A6J7KDD4</accession>
<evidence type="ECO:0000256" key="1">
    <source>
        <dbReference type="ARBA" id="ARBA00004496"/>
    </source>
</evidence>
<evidence type="ECO:0000259" key="13">
    <source>
        <dbReference type="PROSITE" id="PS51163"/>
    </source>
</evidence>
<comment type="similarity">
    <text evidence="2">Belongs to the SUA5 family.</text>
</comment>
<organism evidence="14">
    <name type="scientific">freshwater metagenome</name>
    <dbReference type="NCBI Taxonomy" id="449393"/>
    <lineage>
        <taxon>unclassified sequences</taxon>
        <taxon>metagenomes</taxon>
        <taxon>ecological metagenomes</taxon>
    </lineage>
</organism>
<proteinExistence type="inferred from homology"/>
<dbReference type="InterPro" id="IPR010923">
    <property type="entry name" value="T(6)A37_SUA5"/>
</dbReference>
<dbReference type="PANTHER" id="PTHR17490">
    <property type="entry name" value="SUA5"/>
    <property type="match status" value="1"/>
</dbReference>
<keyword evidence="6" id="KW-0808">Transferase</keyword>
<gene>
    <name evidence="14" type="ORF">UFOPK3789_00801</name>
</gene>
<keyword evidence="7" id="KW-0819">tRNA processing</keyword>
<evidence type="ECO:0000256" key="4">
    <source>
        <dbReference type="ARBA" id="ARBA00015492"/>
    </source>
</evidence>
<dbReference type="GO" id="GO:0006450">
    <property type="term" value="P:regulation of translational fidelity"/>
    <property type="evidence" value="ECO:0007669"/>
    <property type="project" value="TreeGrafter"/>
</dbReference>